<evidence type="ECO:0008006" key="3">
    <source>
        <dbReference type="Google" id="ProtNLM"/>
    </source>
</evidence>
<reference evidence="1 2" key="1">
    <citation type="submission" date="2021-04" db="EMBL/GenBank/DDBJ databases">
        <authorList>
            <person name="Tang X."/>
            <person name="Zhou X."/>
            <person name="Chen X."/>
            <person name="Cernava T."/>
            <person name="Zhang C."/>
        </authorList>
    </citation>
    <scope>NUCLEOTIDE SEQUENCE [LARGE SCALE GENOMIC DNA]</scope>
    <source>
        <strain evidence="1 2">BH-SS-21</strain>
    </source>
</reference>
<dbReference type="Gene3D" id="3.40.50.1820">
    <property type="entry name" value="alpha/beta hydrolase"/>
    <property type="match status" value="1"/>
</dbReference>
<accession>A0A940XQT9</accession>
<dbReference type="EMBL" id="JAGPYQ010000001">
    <property type="protein sequence ID" value="MBQ0850324.1"/>
    <property type="molecule type" value="Genomic_DNA"/>
</dbReference>
<gene>
    <name evidence="1" type="ORF">J8N05_19235</name>
</gene>
<comment type="caution">
    <text evidence="1">The sequence shown here is derived from an EMBL/GenBank/DDBJ whole genome shotgun (WGS) entry which is preliminary data.</text>
</comment>
<protein>
    <recommendedName>
        <fullName evidence="3">Mucin</fullName>
    </recommendedName>
</protein>
<dbReference type="InterPro" id="IPR029058">
    <property type="entry name" value="AB_hydrolase_fold"/>
</dbReference>
<evidence type="ECO:0000313" key="2">
    <source>
        <dbReference type="Proteomes" id="UP000677413"/>
    </source>
</evidence>
<dbReference type="AlphaFoldDB" id="A0A940XQT9"/>
<evidence type="ECO:0000313" key="1">
    <source>
        <dbReference type="EMBL" id="MBQ0850324.1"/>
    </source>
</evidence>
<keyword evidence="2" id="KW-1185">Reference proteome</keyword>
<organism evidence="1 2">
    <name type="scientific">Streptomyces liliiviolaceus</name>
    <dbReference type="NCBI Taxonomy" id="2823109"/>
    <lineage>
        <taxon>Bacteria</taxon>
        <taxon>Bacillati</taxon>
        <taxon>Actinomycetota</taxon>
        <taxon>Actinomycetes</taxon>
        <taxon>Kitasatosporales</taxon>
        <taxon>Streptomycetaceae</taxon>
        <taxon>Streptomyces</taxon>
    </lineage>
</organism>
<dbReference type="Proteomes" id="UP000677413">
    <property type="component" value="Unassembled WGS sequence"/>
</dbReference>
<sequence length="291" mass="30841">MARVVAVHGIGKQTLGEQSLRRLWLPSLNDGLTRARSGAVSLLTERDLAVAFYGDLFRPRSEFLAAGDPPYTAADVGEGLEQELLLAWWQAAADSDEAVVPPGADTLVATPRSVQAALRALSGSRFFAGVALRSMVFDLKQVSRYLTDPDLRAAALAQVTDQIGDDTRVVVAHSLGSVVAYEALCARPGHQVRALVTIGSPLGIENLILHRLQPPPVTLGGRPRGVWPGSERLVWTNLADGGDVVALVKDLRPSFGDSVRCAVVHNGATAHEATAYLTDKLCGQAIADGLA</sequence>
<dbReference type="SUPFAM" id="SSF53474">
    <property type="entry name" value="alpha/beta-Hydrolases"/>
    <property type="match status" value="1"/>
</dbReference>
<dbReference type="RefSeq" id="WP_210884399.1">
    <property type="nucleotide sequence ID" value="NZ_JAGPYQ010000001.1"/>
</dbReference>
<proteinExistence type="predicted"/>
<name>A0A940XQT9_9ACTN</name>